<gene>
    <name evidence="3" type="ORF">SBP02_15660</name>
</gene>
<dbReference type="InterPro" id="IPR001633">
    <property type="entry name" value="EAL_dom"/>
</dbReference>
<dbReference type="Pfam" id="PF00563">
    <property type="entry name" value="EAL"/>
    <property type="match status" value="1"/>
</dbReference>
<name>A0ABZ0PSS5_9PSED</name>
<dbReference type="InterPro" id="IPR043128">
    <property type="entry name" value="Rev_trsase/Diguanyl_cyclase"/>
</dbReference>
<dbReference type="PANTHER" id="PTHR33121:SF70">
    <property type="entry name" value="SIGNALING PROTEIN YKOW"/>
    <property type="match status" value="1"/>
</dbReference>
<dbReference type="PANTHER" id="PTHR33121">
    <property type="entry name" value="CYCLIC DI-GMP PHOSPHODIESTERASE PDEF"/>
    <property type="match status" value="1"/>
</dbReference>
<dbReference type="Gene3D" id="3.30.450.40">
    <property type="match status" value="2"/>
</dbReference>
<proteinExistence type="predicted"/>
<dbReference type="Pfam" id="PF00990">
    <property type="entry name" value="GGDEF"/>
    <property type="match status" value="1"/>
</dbReference>
<evidence type="ECO:0000259" key="1">
    <source>
        <dbReference type="PROSITE" id="PS50883"/>
    </source>
</evidence>
<protein>
    <submittedName>
        <fullName evidence="3">EAL domain-containing protein</fullName>
    </submittedName>
</protein>
<dbReference type="InterPro" id="IPR000160">
    <property type="entry name" value="GGDEF_dom"/>
</dbReference>
<evidence type="ECO:0000313" key="3">
    <source>
        <dbReference type="EMBL" id="WPC04198.1"/>
    </source>
</evidence>
<dbReference type="InterPro" id="IPR003018">
    <property type="entry name" value="GAF"/>
</dbReference>
<keyword evidence="4" id="KW-1185">Reference proteome</keyword>
<dbReference type="Gene3D" id="3.20.20.450">
    <property type="entry name" value="EAL domain"/>
    <property type="match status" value="1"/>
</dbReference>
<dbReference type="InterPro" id="IPR035919">
    <property type="entry name" value="EAL_sf"/>
</dbReference>
<dbReference type="NCBIfam" id="TIGR00254">
    <property type="entry name" value="GGDEF"/>
    <property type="match status" value="1"/>
</dbReference>
<dbReference type="PROSITE" id="PS50887">
    <property type="entry name" value="GGDEF"/>
    <property type="match status" value="1"/>
</dbReference>
<feature type="domain" description="EAL" evidence="1">
    <location>
        <begin position="550"/>
        <end position="804"/>
    </location>
</feature>
<dbReference type="CDD" id="cd01949">
    <property type="entry name" value="GGDEF"/>
    <property type="match status" value="1"/>
</dbReference>
<reference evidence="3 4" key="1">
    <citation type="submission" date="2023-11" db="EMBL/GenBank/DDBJ databases">
        <title>Complete genome of Pseudomonas benzenivorans BA3361.</title>
        <authorList>
            <person name="Shin S.Y."/>
            <person name="Song J."/>
            <person name="Kang H."/>
        </authorList>
    </citation>
    <scope>NUCLEOTIDE SEQUENCE [LARGE SCALE GENOMIC DNA]</scope>
    <source>
        <strain evidence="3 4">HNIBRBA3361</strain>
    </source>
</reference>
<dbReference type="SUPFAM" id="SSF55781">
    <property type="entry name" value="GAF domain-like"/>
    <property type="match status" value="2"/>
</dbReference>
<dbReference type="EMBL" id="CP137892">
    <property type="protein sequence ID" value="WPC04198.1"/>
    <property type="molecule type" value="Genomic_DNA"/>
</dbReference>
<dbReference type="InterPro" id="IPR029787">
    <property type="entry name" value="Nucleotide_cyclase"/>
</dbReference>
<dbReference type="PROSITE" id="PS50883">
    <property type="entry name" value="EAL"/>
    <property type="match status" value="1"/>
</dbReference>
<dbReference type="RefSeq" id="WP_318643071.1">
    <property type="nucleotide sequence ID" value="NZ_CP137892.1"/>
</dbReference>
<dbReference type="SUPFAM" id="SSF55073">
    <property type="entry name" value="Nucleotide cyclase"/>
    <property type="match status" value="1"/>
</dbReference>
<dbReference type="CDD" id="cd01948">
    <property type="entry name" value="EAL"/>
    <property type="match status" value="1"/>
</dbReference>
<dbReference type="Gene3D" id="3.30.70.270">
    <property type="match status" value="1"/>
</dbReference>
<sequence>MPEPDPASQEHQYLTRALRTLSGCNRALLRAGDEATLLQEICRVIVEQCGYRMAWVGRAEQDAAKTVTPMAFAGVERSYIESLHISWADNERGRGPSGRAIRTGQPSLSRNLLTDPNTALWREGAIRHEIASVLSLPLRVGGDIFGVLAIGAPEADAFGPQELDLLGEAAEDLAFGLQALRIKARRNQAEVEIQRLNRALATRVAVNHALIHASDEPALLEDICRVLVQDCGYRLACVAYRQDQAPQRFRPEAHAGLDRGFLMLGDAWGASTEGLAFIHRLEATMETGRPFVLRDILSHANPPLRDEARARGFAAAIVLPLRLEGELIGMLVIMAAEADAFDAREVELLGATAKDLGFGISTLRTRVRAAQAEATIRRMAYTDGLTELPNRLHLCELLEDAIARARQEHRPLGLLQLEVGSNQEINDTLGYREGDRLQQAIAARLVQAVGPRMPVARIGEKEYAVLMPSGGAEQATQLAQQILEALYEPIDLSGLYLDARASIGIALYPGHGTETDALLRRAGSALDRAKRSGAGYALFHDEQERACAQHLTLMSDLRRAIDANQLRLHYQPQLQIATNKVCGTEALLRWQHPQRGLLAPNQFIQLAESSGLITPLTYWVLDNALSQGYAWREEGDSRPISVNLSARDLRDPKLVERIRGAFATWGAAPDWIEFELTESALMDDPSTALETLVQLKKFDTRLTIDDFGTGYSSLAYLQRLPVDALKIDQSFVAGMLSDDDDSAKIVRSIVELAHNLDLEVVAEGVEDQETLTRLGNFGCDIAQGFRICRPLPGNRVLAWEARSAWQ</sequence>
<dbReference type="InterPro" id="IPR029016">
    <property type="entry name" value="GAF-like_dom_sf"/>
</dbReference>
<dbReference type="Pfam" id="PF13185">
    <property type="entry name" value="GAF_2"/>
    <property type="match status" value="2"/>
</dbReference>
<organism evidence="3 4">
    <name type="scientific">Pseudomonas benzenivorans</name>
    <dbReference type="NCBI Taxonomy" id="556533"/>
    <lineage>
        <taxon>Bacteria</taxon>
        <taxon>Pseudomonadati</taxon>
        <taxon>Pseudomonadota</taxon>
        <taxon>Gammaproteobacteria</taxon>
        <taxon>Pseudomonadales</taxon>
        <taxon>Pseudomonadaceae</taxon>
        <taxon>Pseudomonas</taxon>
    </lineage>
</organism>
<evidence type="ECO:0000259" key="2">
    <source>
        <dbReference type="PROSITE" id="PS50887"/>
    </source>
</evidence>
<dbReference type="InterPro" id="IPR050706">
    <property type="entry name" value="Cyclic-di-GMP_PDE-like"/>
</dbReference>
<dbReference type="SMART" id="SM00065">
    <property type="entry name" value="GAF"/>
    <property type="match status" value="2"/>
</dbReference>
<evidence type="ECO:0000313" key="4">
    <source>
        <dbReference type="Proteomes" id="UP001305928"/>
    </source>
</evidence>
<feature type="domain" description="GGDEF" evidence="2">
    <location>
        <begin position="410"/>
        <end position="542"/>
    </location>
</feature>
<dbReference type="Proteomes" id="UP001305928">
    <property type="component" value="Chromosome"/>
</dbReference>
<dbReference type="SUPFAM" id="SSF141868">
    <property type="entry name" value="EAL domain-like"/>
    <property type="match status" value="1"/>
</dbReference>
<dbReference type="SMART" id="SM00267">
    <property type="entry name" value="GGDEF"/>
    <property type="match status" value="1"/>
</dbReference>
<dbReference type="SMART" id="SM00052">
    <property type="entry name" value="EAL"/>
    <property type="match status" value="1"/>
</dbReference>
<accession>A0ABZ0PSS5</accession>